<evidence type="ECO:0000313" key="3">
    <source>
        <dbReference type="Proteomes" id="UP000298021"/>
    </source>
</evidence>
<proteinExistence type="predicted"/>
<comment type="caution">
    <text evidence="2">The sequence shown here is derived from an EMBL/GenBank/DDBJ whole genome shotgun (WGS) entry which is preliminary data.</text>
</comment>
<name>A0A4Z0JNV7_9LACO</name>
<keyword evidence="3" id="KW-1185">Reference proteome</keyword>
<keyword evidence="2" id="KW-0418">Kinase</keyword>
<feature type="transmembrane region" description="Helical" evidence="1">
    <location>
        <begin position="36"/>
        <end position="54"/>
    </location>
</feature>
<sequence>MTYLYWFLTFVAFIALLFFCTRFLKWIKAHGVKINRWIWATAAFLVVIIPKALFPHLNSVISIILYVLCSVFALNFMIEQHEWLIKSKI</sequence>
<dbReference type="Proteomes" id="UP000298021">
    <property type="component" value="Unassembled WGS sequence"/>
</dbReference>
<dbReference type="GO" id="GO:0016301">
    <property type="term" value="F:kinase activity"/>
    <property type="evidence" value="ECO:0007669"/>
    <property type="project" value="UniProtKB-KW"/>
</dbReference>
<feature type="transmembrane region" description="Helical" evidence="1">
    <location>
        <begin position="60"/>
        <end position="78"/>
    </location>
</feature>
<organism evidence="2 3">
    <name type="scientific">Companilactobacillus suantsaicola</name>
    <dbReference type="NCBI Taxonomy" id="2487723"/>
    <lineage>
        <taxon>Bacteria</taxon>
        <taxon>Bacillati</taxon>
        <taxon>Bacillota</taxon>
        <taxon>Bacilli</taxon>
        <taxon>Lactobacillales</taxon>
        <taxon>Lactobacillaceae</taxon>
        <taxon>Companilactobacillus</taxon>
    </lineage>
</organism>
<evidence type="ECO:0000256" key="1">
    <source>
        <dbReference type="SAM" id="Phobius"/>
    </source>
</evidence>
<evidence type="ECO:0000313" key="2">
    <source>
        <dbReference type="EMBL" id="TGD24670.1"/>
    </source>
</evidence>
<keyword evidence="1" id="KW-0812">Transmembrane</keyword>
<dbReference type="AlphaFoldDB" id="A0A4Z0JNV7"/>
<accession>A0A4Z0JNV7</accession>
<keyword evidence="1" id="KW-1133">Transmembrane helix</keyword>
<dbReference type="OrthoDB" id="2200216at2"/>
<dbReference type="EMBL" id="RKLY01000004">
    <property type="protein sequence ID" value="TGD24670.1"/>
    <property type="molecule type" value="Genomic_DNA"/>
</dbReference>
<gene>
    <name evidence="2" type="ORF">EGT49_02665</name>
</gene>
<protein>
    <submittedName>
        <fullName evidence="2">Diacylglycerol kinase</fullName>
    </submittedName>
</protein>
<keyword evidence="1" id="KW-0472">Membrane</keyword>
<reference evidence="2 3" key="1">
    <citation type="submission" date="2018-10" db="EMBL/GenBank/DDBJ databases">
        <title>Lactobacillus sp. R7 and Lactobacillus sp. R19 isolated from fermented mustard green product of Taiwan.</title>
        <authorList>
            <person name="Lin S.-T."/>
        </authorList>
    </citation>
    <scope>NUCLEOTIDE SEQUENCE [LARGE SCALE GENOMIC DNA]</scope>
    <source>
        <strain evidence="2 3">BCRC 81127</strain>
    </source>
</reference>
<keyword evidence="2" id="KW-0808">Transferase</keyword>
<feature type="transmembrane region" description="Helical" evidence="1">
    <location>
        <begin position="6"/>
        <end position="24"/>
    </location>
</feature>